<keyword evidence="2" id="KW-1185">Reference proteome</keyword>
<proteinExistence type="predicted"/>
<gene>
    <name evidence="1" type="ORF">V6E02_01630</name>
</gene>
<dbReference type="SUPFAM" id="SSF52821">
    <property type="entry name" value="Rhodanese/Cell cycle control phosphatase"/>
    <property type="match status" value="1"/>
</dbReference>
<accession>A0ABV0EEY7</accession>
<evidence type="ECO:0000313" key="1">
    <source>
        <dbReference type="EMBL" id="MEO1765922.1"/>
    </source>
</evidence>
<name>A0ABV0EEY7_9BURK</name>
<dbReference type="InterPro" id="IPR036873">
    <property type="entry name" value="Rhodanese-like_dom_sf"/>
</dbReference>
<comment type="caution">
    <text evidence="1">The sequence shown here is derived from an EMBL/GenBank/DDBJ whole genome shotgun (WGS) entry which is preliminary data.</text>
</comment>
<dbReference type="RefSeq" id="WP_347306501.1">
    <property type="nucleotide sequence ID" value="NZ_JBAJEX010000001.1"/>
</dbReference>
<dbReference type="Gene3D" id="3.40.250.10">
    <property type="entry name" value="Rhodanese-like domain"/>
    <property type="match status" value="1"/>
</dbReference>
<protein>
    <submittedName>
        <fullName evidence="1">Rhodanese-like domain-containing protein</fullName>
    </submittedName>
</protein>
<dbReference type="EMBL" id="JBAJEX010000001">
    <property type="protein sequence ID" value="MEO1765922.1"/>
    <property type="molecule type" value="Genomic_DNA"/>
</dbReference>
<organism evidence="1 2">
    <name type="scientific">Thiobacter aerophilum</name>
    <dbReference type="NCBI Taxonomy" id="3121275"/>
    <lineage>
        <taxon>Bacteria</taxon>
        <taxon>Pseudomonadati</taxon>
        <taxon>Pseudomonadota</taxon>
        <taxon>Betaproteobacteria</taxon>
        <taxon>Burkholderiales</taxon>
        <taxon>Thiobacteraceae</taxon>
        <taxon>Thiobacter</taxon>
    </lineage>
</organism>
<reference evidence="1 2" key="1">
    <citation type="submission" date="2024-02" db="EMBL/GenBank/DDBJ databases">
        <title>New thermophilic sulfur-oxidizing bacteria from a hot springs of the Uzon caldera (Kamchatka, Russia).</title>
        <authorList>
            <person name="Dukat A.M."/>
            <person name="Elcheninov A.G."/>
            <person name="Frolov E.N."/>
        </authorList>
    </citation>
    <scope>NUCLEOTIDE SEQUENCE [LARGE SCALE GENOMIC DNA]</scope>
    <source>
        <strain evidence="1 2">AK1</strain>
    </source>
</reference>
<dbReference type="Proteomes" id="UP001482231">
    <property type="component" value="Unassembled WGS sequence"/>
</dbReference>
<evidence type="ECO:0000313" key="2">
    <source>
        <dbReference type="Proteomes" id="UP001482231"/>
    </source>
</evidence>
<sequence>MRALFWLLACTILPARAELGLRPVLPPPGVEVVLLDVRPLAVCQARSVARARCLPASDFLDVQGRLAPWREVVWLMSTAGLTGAEAVIVLGDDGVDRRFVAGLLELAGQRRVWLVERPVPALWKSGWPAGQGRPRDFARQVAYTAPMREGDIVLPHEPRPAATVTAADVRSAVTRWVELRLAGKQWRILLGGQT</sequence>